<comment type="subcellular location">
    <subcellularLocation>
        <location evidence="2">Cell inner membrane</location>
        <topology evidence="2">Multi-pass membrane protein</topology>
    </subcellularLocation>
</comment>
<keyword evidence="12" id="KW-0418">Kinase</keyword>
<keyword evidence="22" id="KW-1185">Reference proteome</keyword>
<dbReference type="PANTHER" id="PTHR45453">
    <property type="entry name" value="PHOSPHATE REGULON SENSOR PROTEIN PHOR"/>
    <property type="match status" value="1"/>
</dbReference>
<comment type="catalytic activity">
    <reaction evidence="1">
        <text>ATP + protein L-histidine = ADP + protein N-phospho-L-histidine.</text>
        <dbReference type="EC" id="2.7.13.3"/>
    </reaction>
</comment>
<dbReference type="Pfam" id="PF11808">
    <property type="entry name" value="PhoR"/>
    <property type="match status" value="1"/>
</dbReference>
<dbReference type="Pfam" id="PF00512">
    <property type="entry name" value="HisKA"/>
    <property type="match status" value="1"/>
</dbReference>
<keyword evidence="6" id="KW-1003">Cell membrane</keyword>
<keyword evidence="10 19" id="KW-0812">Transmembrane</keyword>
<evidence type="ECO:0000256" key="11">
    <source>
        <dbReference type="ARBA" id="ARBA00022741"/>
    </source>
</evidence>
<dbReference type="EC" id="2.7.13.3" evidence="3"/>
<dbReference type="PANTHER" id="PTHR45453:SF1">
    <property type="entry name" value="PHOSPHATE REGULON SENSOR PROTEIN PHOR"/>
    <property type="match status" value="1"/>
</dbReference>
<evidence type="ECO:0000256" key="1">
    <source>
        <dbReference type="ARBA" id="ARBA00000085"/>
    </source>
</evidence>
<dbReference type="InterPro" id="IPR003661">
    <property type="entry name" value="HisK_dim/P_dom"/>
</dbReference>
<dbReference type="EMBL" id="BBYR01000008">
    <property type="protein sequence ID" value="GAP34636.1"/>
    <property type="molecule type" value="Genomic_DNA"/>
</dbReference>
<dbReference type="PROSITE" id="PS50109">
    <property type="entry name" value="HIS_KIN"/>
    <property type="match status" value="1"/>
</dbReference>
<dbReference type="Pfam" id="PF13188">
    <property type="entry name" value="PAS_8"/>
    <property type="match status" value="1"/>
</dbReference>
<dbReference type="OrthoDB" id="9813151at2"/>
<dbReference type="InterPro" id="IPR050351">
    <property type="entry name" value="BphY/WalK/GraS-like"/>
</dbReference>
<dbReference type="FunFam" id="3.30.565.10:FF:000006">
    <property type="entry name" value="Sensor histidine kinase WalK"/>
    <property type="match status" value="1"/>
</dbReference>
<keyword evidence="8" id="KW-0592">Phosphate transport</keyword>
<evidence type="ECO:0000256" key="5">
    <source>
        <dbReference type="ARBA" id="ARBA00022448"/>
    </source>
</evidence>
<keyword evidence="5" id="KW-0813">Transport</keyword>
<dbReference type="SUPFAM" id="SSF55874">
    <property type="entry name" value="ATPase domain of HSP90 chaperone/DNA topoisomerase II/histidine kinase"/>
    <property type="match status" value="1"/>
</dbReference>
<feature type="transmembrane region" description="Helical" evidence="19">
    <location>
        <begin position="7"/>
        <end position="27"/>
    </location>
</feature>
<evidence type="ECO:0000256" key="17">
    <source>
        <dbReference type="ARBA" id="ARBA00025207"/>
    </source>
</evidence>
<dbReference type="Gene3D" id="1.10.287.130">
    <property type="match status" value="1"/>
</dbReference>
<dbReference type="InterPro" id="IPR003594">
    <property type="entry name" value="HATPase_dom"/>
</dbReference>
<dbReference type="InterPro" id="IPR021766">
    <property type="entry name" value="PhoR_N"/>
</dbReference>
<dbReference type="GO" id="GO:0005524">
    <property type="term" value="F:ATP binding"/>
    <property type="evidence" value="ECO:0007669"/>
    <property type="project" value="UniProtKB-KW"/>
</dbReference>
<protein>
    <recommendedName>
        <fullName evidence="4">Phosphate regulon sensor protein PhoR</fullName>
        <ecNumber evidence="3">2.7.13.3</ecNumber>
    </recommendedName>
</protein>
<evidence type="ECO:0000256" key="8">
    <source>
        <dbReference type="ARBA" id="ARBA00022592"/>
    </source>
</evidence>
<keyword evidence="14 19" id="KW-1133">Transmembrane helix</keyword>
<proteinExistence type="predicted"/>
<keyword evidence="11" id="KW-0547">Nucleotide-binding</keyword>
<evidence type="ECO:0000256" key="7">
    <source>
        <dbReference type="ARBA" id="ARBA00022553"/>
    </source>
</evidence>
<dbReference type="InterPro" id="IPR004358">
    <property type="entry name" value="Sig_transdc_His_kin-like_C"/>
</dbReference>
<keyword evidence="15" id="KW-0902">Two-component regulatory system</keyword>
<evidence type="ECO:0000256" key="6">
    <source>
        <dbReference type="ARBA" id="ARBA00022475"/>
    </source>
</evidence>
<sequence>MGGLLSRVVGTAVLVFLGAQLGMLVGVGWGVPALGAALGGAASAALLVVADMLRARRLLHWLRGDRSGPAPRDPGLWGELGYRIERGYRGLDLRIAQETARLGQFLSAIEVSPNGVMVLDAGDQIDWLNSSAADHFGLDPVRDLRQRVTNLVRSPEFVAHLQSEPHDEPVAVLGPGGRATLLVHVRTFGEGMKLVLSQDVTERLRNEGMRRDFVANVSHEIRTPLTVLAGFVETMGSLPLTEVERRRVIELMGQQTRRMQTLVADLLTLAQLEGSPRPPPDRWTAVARLLQQAAADAVALSGGRHRIGVQAGDGSAELAGVEAELASAVSNLVTNAVRYTPAGGSVDIAWLPRSGGGGDIEVRDTGIGIAQEHLGRVTERFYRVDGSRSRDTGGTGLGLSIVKHVVQRHGGTLDIRSEPGRGSSFRLVFPPARVRSGVRPADAVPGDHAAALADSAAPAPGAGDAATRSGPR</sequence>
<dbReference type="FunFam" id="1.10.287.130:FF:000001">
    <property type="entry name" value="Two-component sensor histidine kinase"/>
    <property type="match status" value="1"/>
</dbReference>
<dbReference type="InterPro" id="IPR005467">
    <property type="entry name" value="His_kinase_dom"/>
</dbReference>
<name>A0A0K8NW74_PISS1</name>
<dbReference type="Gene3D" id="3.30.565.10">
    <property type="entry name" value="Histidine kinase-like ATPase, C-terminal domain"/>
    <property type="match status" value="1"/>
</dbReference>
<dbReference type="RefSeq" id="WP_082367969.1">
    <property type="nucleotide sequence ID" value="NZ_BBYR01000008.1"/>
</dbReference>
<reference evidence="21 22" key="2">
    <citation type="journal article" date="2016" name="Science">
        <title>A bacterium that degrades and assimilates poly(ethylene terephthalate).</title>
        <authorList>
            <person name="Yoshida S."/>
            <person name="Hiraga K."/>
            <person name="Takehana T."/>
            <person name="Taniguchi I."/>
            <person name="Yamaji H."/>
            <person name="Maeda Y."/>
            <person name="Toyohara K."/>
            <person name="Miyamoto K."/>
            <person name="Kimura Y."/>
            <person name="Oda K."/>
        </authorList>
    </citation>
    <scope>NUCLEOTIDE SEQUENCE [LARGE SCALE GENOMIC DNA]</scope>
    <source>
        <strain evidence="22">NBRC 110686 / TISTR 2288 / 201-F6</strain>
    </source>
</reference>
<evidence type="ECO:0000256" key="10">
    <source>
        <dbReference type="ARBA" id="ARBA00022692"/>
    </source>
</evidence>
<feature type="region of interest" description="Disordered" evidence="18">
    <location>
        <begin position="439"/>
        <end position="472"/>
    </location>
</feature>
<comment type="function">
    <text evidence="17">Member of the two-component regulatory system PhoR/PhoB involved in the phosphate regulon genes expression. PhoR may function as a membrane-associated protein kinase that phosphorylates PhoB in response to environmental signals.</text>
</comment>
<evidence type="ECO:0000256" key="15">
    <source>
        <dbReference type="ARBA" id="ARBA00023012"/>
    </source>
</evidence>
<dbReference type="SMART" id="SM00388">
    <property type="entry name" value="HisKA"/>
    <property type="match status" value="1"/>
</dbReference>
<dbReference type="GO" id="GO:0016036">
    <property type="term" value="P:cellular response to phosphate starvation"/>
    <property type="evidence" value="ECO:0007669"/>
    <property type="project" value="TreeGrafter"/>
</dbReference>
<dbReference type="SMART" id="SM00387">
    <property type="entry name" value="HATPase_c"/>
    <property type="match status" value="1"/>
</dbReference>
<evidence type="ECO:0000256" key="19">
    <source>
        <dbReference type="SAM" id="Phobius"/>
    </source>
</evidence>
<evidence type="ECO:0000256" key="13">
    <source>
        <dbReference type="ARBA" id="ARBA00022840"/>
    </source>
</evidence>
<dbReference type="STRING" id="1547922.ISF6_5105"/>
<organism evidence="21 22">
    <name type="scientific">Piscinibacter sakaiensis</name>
    <name type="common">Ideonella sakaiensis</name>
    <dbReference type="NCBI Taxonomy" id="1547922"/>
    <lineage>
        <taxon>Bacteria</taxon>
        <taxon>Pseudomonadati</taxon>
        <taxon>Pseudomonadota</taxon>
        <taxon>Betaproteobacteria</taxon>
        <taxon>Burkholderiales</taxon>
        <taxon>Sphaerotilaceae</taxon>
        <taxon>Piscinibacter</taxon>
    </lineage>
</organism>
<evidence type="ECO:0000256" key="4">
    <source>
        <dbReference type="ARBA" id="ARBA00019665"/>
    </source>
</evidence>
<dbReference type="GO" id="GO:0006817">
    <property type="term" value="P:phosphate ion transport"/>
    <property type="evidence" value="ECO:0007669"/>
    <property type="project" value="UniProtKB-KW"/>
</dbReference>
<comment type="caution">
    <text evidence="21">The sequence shown here is derived from an EMBL/GenBank/DDBJ whole genome shotgun (WGS) entry which is preliminary data.</text>
</comment>
<dbReference type="InterPro" id="IPR036097">
    <property type="entry name" value="HisK_dim/P_sf"/>
</dbReference>
<dbReference type="GO" id="GO:0000155">
    <property type="term" value="F:phosphorelay sensor kinase activity"/>
    <property type="evidence" value="ECO:0007669"/>
    <property type="project" value="InterPro"/>
</dbReference>
<gene>
    <name evidence="21" type="ORF">ISF6_5105</name>
</gene>
<dbReference type="SUPFAM" id="SSF47384">
    <property type="entry name" value="Homodimeric domain of signal transducing histidine kinase"/>
    <property type="match status" value="1"/>
</dbReference>
<feature type="compositionally biased region" description="Low complexity" evidence="18">
    <location>
        <begin position="446"/>
        <end position="466"/>
    </location>
</feature>
<keyword evidence="13" id="KW-0067">ATP-binding</keyword>
<evidence type="ECO:0000256" key="12">
    <source>
        <dbReference type="ARBA" id="ARBA00022777"/>
    </source>
</evidence>
<evidence type="ECO:0000256" key="9">
    <source>
        <dbReference type="ARBA" id="ARBA00022679"/>
    </source>
</evidence>
<dbReference type="AlphaFoldDB" id="A0A0K8NW74"/>
<reference evidence="22" key="1">
    <citation type="submission" date="2015-07" db="EMBL/GenBank/DDBJ databases">
        <title>Discovery of a poly(ethylene terephthalate assimilation.</title>
        <authorList>
            <person name="Yoshida S."/>
            <person name="Hiraga K."/>
            <person name="Takehana T."/>
            <person name="Taniguchi I."/>
            <person name="Yamaji H."/>
            <person name="Maeda Y."/>
            <person name="Toyohara K."/>
            <person name="Miyamoto K."/>
            <person name="Kimura Y."/>
            <person name="Oda K."/>
        </authorList>
    </citation>
    <scope>NUCLEOTIDE SEQUENCE [LARGE SCALE GENOMIC DNA]</scope>
    <source>
        <strain evidence="22">NBRC 110686 / TISTR 2288 / 201-F6</strain>
    </source>
</reference>
<accession>A0A0K8NW74</accession>
<evidence type="ECO:0000256" key="2">
    <source>
        <dbReference type="ARBA" id="ARBA00004429"/>
    </source>
</evidence>
<evidence type="ECO:0000256" key="16">
    <source>
        <dbReference type="ARBA" id="ARBA00023136"/>
    </source>
</evidence>
<feature type="transmembrane region" description="Helical" evidence="19">
    <location>
        <begin position="33"/>
        <end position="53"/>
    </location>
</feature>
<dbReference type="InterPro" id="IPR000014">
    <property type="entry name" value="PAS"/>
</dbReference>
<dbReference type="InterPro" id="IPR014310">
    <property type="entry name" value="Sig_transdc_His_kinase_PhoR"/>
</dbReference>
<evidence type="ECO:0000256" key="3">
    <source>
        <dbReference type="ARBA" id="ARBA00012438"/>
    </source>
</evidence>
<keyword evidence="7" id="KW-0597">Phosphoprotein</keyword>
<dbReference type="CDD" id="cd00082">
    <property type="entry name" value="HisKA"/>
    <property type="match status" value="1"/>
</dbReference>
<evidence type="ECO:0000256" key="18">
    <source>
        <dbReference type="SAM" id="MobiDB-lite"/>
    </source>
</evidence>
<dbReference type="Proteomes" id="UP000037660">
    <property type="component" value="Unassembled WGS sequence"/>
</dbReference>
<dbReference type="NCBIfam" id="TIGR02966">
    <property type="entry name" value="phoR_proteo"/>
    <property type="match status" value="1"/>
</dbReference>
<evidence type="ECO:0000313" key="21">
    <source>
        <dbReference type="EMBL" id="GAP34636.1"/>
    </source>
</evidence>
<dbReference type="PRINTS" id="PR00344">
    <property type="entry name" value="BCTRLSENSOR"/>
</dbReference>
<evidence type="ECO:0000313" key="22">
    <source>
        <dbReference type="Proteomes" id="UP000037660"/>
    </source>
</evidence>
<evidence type="ECO:0000256" key="14">
    <source>
        <dbReference type="ARBA" id="ARBA00022989"/>
    </source>
</evidence>
<dbReference type="GO" id="GO:0004721">
    <property type="term" value="F:phosphoprotein phosphatase activity"/>
    <property type="evidence" value="ECO:0007669"/>
    <property type="project" value="InterPro"/>
</dbReference>
<dbReference type="GO" id="GO:0005886">
    <property type="term" value="C:plasma membrane"/>
    <property type="evidence" value="ECO:0007669"/>
    <property type="project" value="UniProtKB-SubCell"/>
</dbReference>
<feature type="domain" description="Histidine kinase" evidence="20">
    <location>
        <begin position="216"/>
        <end position="433"/>
    </location>
</feature>
<keyword evidence="16 19" id="KW-0472">Membrane</keyword>
<dbReference type="Pfam" id="PF02518">
    <property type="entry name" value="HATPase_c"/>
    <property type="match status" value="1"/>
</dbReference>
<dbReference type="InterPro" id="IPR036890">
    <property type="entry name" value="HATPase_C_sf"/>
</dbReference>
<evidence type="ECO:0000259" key="20">
    <source>
        <dbReference type="PROSITE" id="PS50109"/>
    </source>
</evidence>
<keyword evidence="9 21" id="KW-0808">Transferase</keyword>